<feature type="binding site" evidence="12">
    <location>
        <begin position="116"/>
        <end position="118"/>
    </location>
    <ligand>
        <name>thiamine diphosphate</name>
        <dbReference type="ChEBI" id="CHEBI:58937"/>
    </ligand>
</feature>
<dbReference type="FunFam" id="3.40.50.970:FF:000004">
    <property type="entry name" value="Transketolase"/>
    <property type="match status" value="1"/>
</dbReference>
<feature type="binding site" evidence="11">
    <location>
        <position position="479"/>
    </location>
    <ligand>
        <name>substrate</name>
    </ligand>
</feature>
<dbReference type="SUPFAM" id="SSF52518">
    <property type="entry name" value="Thiamin diphosphate-binding fold (THDP-binding)"/>
    <property type="match status" value="2"/>
</dbReference>
<dbReference type="InterPro" id="IPR005478">
    <property type="entry name" value="Transketolase_bac-like"/>
</dbReference>
<feature type="binding site" evidence="12">
    <location>
        <position position="158"/>
    </location>
    <ligand>
        <name>thiamine diphosphate</name>
        <dbReference type="ChEBI" id="CHEBI:58937"/>
    </ligand>
</feature>
<feature type="binding site" evidence="11">
    <location>
        <position position="526"/>
    </location>
    <ligand>
        <name>substrate</name>
    </ligand>
</feature>
<evidence type="ECO:0000313" key="17">
    <source>
        <dbReference type="EMBL" id="KAG2220740.1"/>
    </source>
</evidence>
<dbReference type="PROSITE" id="PS00802">
    <property type="entry name" value="TRANSKETOLASE_2"/>
    <property type="match status" value="1"/>
</dbReference>
<accession>A0A8H7S1Z5</accession>
<dbReference type="EC" id="2.2.1.1" evidence="4 15"/>
<feature type="active site" description="Proton donor" evidence="10">
    <location>
        <position position="417"/>
    </location>
</feature>
<keyword evidence="15" id="KW-0106">Calcium</keyword>
<comment type="similarity">
    <text evidence="2 15">Belongs to the transketolase family.</text>
</comment>
<evidence type="ECO:0000256" key="1">
    <source>
        <dbReference type="ARBA" id="ARBA00001941"/>
    </source>
</evidence>
<feature type="binding site" evidence="11">
    <location>
        <position position="385"/>
    </location>
    <ligand>
        <name>substrate</name>
    </ligand>
</feature>
<feature type="binding site" evidence="11">
    <location>
        <position position="467"/>
    </location>
    <ligand>
        <name>substrate</name>
    </ligand>
</feature>
<dbReference type="Proteomes" id="UP000646827">
    <property type="component" value="Unassembled WGS sequence"/>
</dbReference>
<dbReference type="InterPro" id="IPR020826">
    <property type="entry name" value="Transketolase_BS"/>
</dbReference>
<comment type="cofactor">
    <cofactor evidence="12">
        <name>thiamine diphosphate</name>
        <dbReference type="ChEBI" id="CHEBI:58937"/>
    </cofactor>
    <text evidence="12">Binds 1 thiamine pyrophosphate per subunit. During the reaction, the substrate forms a covalent intermediate with the cofactor.</text>
</comment>
<name>A0A8H7S1Z5_9FUNG</name>
<evidence type="ECO:0000259" key="16">
    <source>
        <dbReference type="SMART" id="SM00861"/>
    </source>
</evidence>
<dbReference type="InterPro" id="IPR029061">
    <property type="entry name" value="THDP-binding"/>
</dbReference>
<dbReference type="GO" id="GO:0005829">
    <property type="term" value="C:cytosol"/>
    <property type="evidence" value="ECO:0007669"/>
    <property type="project" value="TreeGrafter"/>
</dbReference>
<dbReference type="InterPro" id="IPR055152">
    <property type="entry name" value="Transketolase-like_C_2"/>
</dbReference>
<feature type="binding site" evidence="11">
    <location>
        <position position="358"/>
    </location>
    <ligand>
        <name>substrate</name>
    </ligand>
</feature>
<evidence type="ECO:0000256" key="10">
    <source>
        <dbReference type="PIRSR" id="PIRSR605478-1"/>
    </source>
</evidence>
<dbReference type="InterPro" id="IPR009014">
    <property type="entry name" value="Transketo_C/PFOR_II"/>
</dbReference>
<dbReference type="Pfam" id="PF00456">
    <property type="entry name" value="Transketolase_N"/>
    <property type="match status" value="1"/>
</dbReference>
<comment type="cofactor">
    <cofactor evidence="13">
        <name>Mg(2+)</name>
        <dbReference type="ChEBI" id="CHEBI:18420"/>
    </cofactor>
    <text evidence="13">Binds 1 Mg(2+) ion per subunit. Can also utilize other divalent metal cations, such as Ca(2+), Mn(2+) and Co(2+).</text>
</comment>
<comment type="function">
    <text evidence="15">Catalyzes the transfer of a two-carbon ketol group from a ketose donor to an aldose acceptor, via a covalent intermediate with the cofactor thiamine pyrophosphate.</text>
</comment>
<dbReference type="Gene3D" id="3.40.50.920">
    <property type="match status" value="1"/>
</dbReference>
<evidence type="ECO:0000256" key="8">
    <source>
        <dbReference type="ARBA" id="ARBA00023052"/>
    </source>
</evidence>
<feature type="binding site" evidence="12">
    <location>
        <position position="263"/>
    </location>
    <ligand>
        <name>thiamine diphosphate</name>
        <dbReference type="ChEBI" id="CHEBI:58937"/>
    </ligand>
</feature>
<evidence type="ECO:0000256" key="15">
    <source>
        <dbReference type="RuleBase" id="RU004996"/>
    </source>
</evidence>
<dbReference type="PANTHER" id="PTHR43522:SF2">
    <property type="entry name" value="TRANSKETOLASE 1-RELATED"/>
    <property type="match status" value="1"/>
</dbReference>
<evidence type="ECO:0000256" key="9">
    <source>
        <dbReference type="ARBA" id="ARBA00049473"/>
    </source>
</evidence>
<organism evidence="17 18">
    <name type="scientific">Circinella minor</name>
    <dbReference type="NCBI Taxonomy" id="1195481"/>
    <lineage>
        <taxon>Eukaryota</taxon>
        <taxon>Fungi</taxon>
        <taxon>Fungi incertae sedis</taxon>
        <taxon>Mucoromycota</taxon>
        <taxon>Mucoromycotina</taxon>
        <taxon>Mucoromycetes</taxon>
        <taxon>Mucorales</taxon>
        <taxon>Lichtheimiaceae</taxon>
        <taxon>Circinella</taxon>
    </lineage>
</organism>
<dbReference type="AlphaFoldDB" id="A0A8H7S1Z5"/>
<feature type="site" description="Important for catalytic activity" evidence="14">
    <location>
        <position position="28"/>
    </location>
</feature>
<feature type="binding site" evidence="13">
    <location>
        <position position="187"/>
    </location>
    <ligand>
        <name>Mg(2+)</name>
        <dbReference type="ChEBI" id="CHEBI:18420"/>
    </ligand>
</feature>
<feature type="binding site" evidence="12">
    <location>
        <position position="187"/>
    </location>
    <ligand>
        <name>thiamine diphosphate</name>
        <dbReference type="ChEBI" id="CHEBI:58937"/>
    </ligand>
</feature>
<feature type="binding site" evidence="13">
    <location>
        <position position="157"/>
    </location>
    <ligand>
        <name>Mg(2+)</name>
        <dbReference type="ChEBI" id="CHEBI:18420"/>
    </ligand>
</feature>
<reference evidence="17 18" key="1">
    <citation type="submission" date="2020-12" db="EMBL/GenBank/DDBJ databases">
        <title>Metabolic potential, ecology and presence of endohyphal bacteria is reflected in genomic diversity of Mucoromycotina.</title>
        <authorList>
            <person name="Muszewska A."/>
            <person name="Okrasinska A."/>
            <person name="Steczkiewicz K."/>
            <person name="Drgas O."/>
            <person name="Orlowska M."/>
            <person name="Perlinska-Lenart U."/>
            <person name="Aleksandrzak-Piekarczyk T."/>
            <person name="Szatraj K."/>
            <person name="Zielenkiewicz U."/>
            <person name="Pilsyk S."/>
            <person name="Malc E."/>
            <person name="Mieczkowski P."/>
            <person name="Kruszewska J.S."/>
            <person name="Biernat P."/>
            <person name="Pawlowska J."/>
        </authorList>
    </citation>
    <scope>NUCLEOTIDE SEQUENCE [LARGE SCALE GENOMIC DNA]</scope>
    <source>
        <strain evidence="17 18">CBS 142.35</strain>
    </source>
</reference>
<feature type="binding site" evidence="12">
    <location>
        <position position="68"/>
    </location>
    <ligand>
        <name>thiamine diphosphate</name>
        <dbReference type="ChEBI" id="CHEBI:58937"/>
    </ligand>
</feature>
<evidence type="ECO:0000256" key="14">
    <source>
        <dbReference type="PIRSR" id="PIRSR605478-5"/>
    </source>
</evidence>
<comment type="catalytic activity">
    <reaction evidence="9 15">
        <text>D-sedoheptulose 7-phosphate + D-glyceraldehyde 3-phosphate = aldehydo-D-ribose 5-phosphate + D-xylulose 5-phosphate</text>
        <dbReference type="Rhea" id="RHEA:10508"/>
        <dbReference type="ChEBI" id="CHEBI:57483"/>
        <dbReference type="ChEBI" id="CHEBI:57737"/>
        <dbReference type="ChEBI" id="CHEBI:58273"/>
        <dbReference type="ChEBI" id="CHEBI:59776"/>
        <dbReference type="EC" id="2.2.1.1"/>
    </reaction>
</comment>
<comment type="caution">
    <text evidence="17">The sequence shown here is derived from an EMBL/GenBank/DDBJ whole genome shotgun (WGS) entry which is preliminary data.</text>
</comment>
<evidence type="ECO:0000256" key="5">
    <source>
        <dbReference type="ARBA" id="ARBA00022679"/>
    </source>
</evidence>
<comment type="cofactor">
    <cofactor evidence="15">
        <name>Mg(2+)</name>
        <dbReference type="ChEBI" id="CHEBI:18420"/>
    </cofactor>
    <cofactor evidence="15">
        <name>Ca(2+)</name>
        <dbReference type="ChEBI" id="CHEBI:29108"/>
    </cofactor>
    <cofactor evidence="15">
        <name>Mn(2+)</name>
        <dbReference type="ChEBI" id="CHEBI:29035"/>
    </cofactor>
    <cofactor evidence="15">
        <name>Co(2+)</name>
        <dbReference type="ChEBI" id="CHEBI:48828"/>
    </cofactor>
    <text evidence="15">Binds 1 Mg(2+) ion per subunit. Can also utilize other divalent metal cations, such as Ca(2+), Mn(2+) and Co(2+).</text>
</comment>
<evidence type="ECO:0000256" key="11">
    <source>
        <dbReference type="PIRSR" id="PIRSR605478-2"/>
    </source>
</evidence>
<dbReference type="Pfam" id="PF22613">
    <property type="entry name" value="Transketolase_C_1"/>
    <property type="match status" value="1"/>
</dbReference>
<feature type="binding site" evidence="11">
    <location>
        <position position="475"/>
    </location>
    <ligand>
        <name>substrate</name>
    </ligand>
</feature>
<evidence type="ECO:0000256" key="2">
    <source>
        <dbReference type="ARBA" id="ARBA00007131"/>
    </source>
</evidence>
<keyword evidence="7 13" id="KW-0460">Magnesium</keyword>
<dbReference type="PANTHER" id="PTHR43522">
    <property type="entry name" value="TRANSKETOLASE"/>
    <property type="match status" value="1"/>
</dbReference>
<proteinExistence type="inferred from homology"/>
<dbReference type="PROSITE" id="PS00801">
    <property type="entry name" value="TRANSKETOLASE_1"/>
    <property type="match status" value="1"/>
</dbReference>
<dbReference type="GO" id="GO:0004802">
    <property type="term" value="F:transketolase activity"/>
    <property type="evidence" value="ECO:0007669"/>
    <property type="project" value="UniProtKB-EC"/>
</dbReference>
<dbReference type="CDD" id="cd07033">
    <property type="entry name" value="TPP_PYR_DXS_TK_like"/>
    <property type="match status" value="1"/>
</dbReference>
<gene>
    <name evidence="17" type="ORF">INT45_007352</name>
</gene>
<dbReference type="CDD" id="cd02012">
    <property type="entry name" value="TPP_TK"/>
    <property type="match status" value="1"/>
</dbReference>
<dbReference type="EMBL" id="JAEPRB010000131">
    <property type="protein sequence ID" value="KAG2220740.1"/>
    <property type="molecule type" value="Genomic_DNA"/>
</dbReference>
<keyword evidence="18" id="KW-1185">Reference proteome</keyword>
<protein>
    <recommendedName>
        <fullName evidence="4 15">Transketolase</fullName>
        <ecNumber evidence="4 15">2.2.1.1</ecNumber>
    </recommendedName>
</protein>
<dbReference type="Pfam" id="PF02779">
    <property type="entry name" value="Transket_pyr"/>
    <property type="match status" value="1"/>
</dbReference>
<feature type="binding site" evidence="13">
    <location>
        <position position="189"/>
    </location>
    <ligand>
        <name>Mg(2+)</name>
        <dbReference type="ChEBI" id="CHEBI:18420"/>
    </ligand>
</feature>
<dbReference type="InterPro" id="IPR005474">
    <property type="entry name" value="Transketolase_N"/>
</dbReference>
<evidence type="ECO:0000256" key="4">
    <source>
        <dbReference type="ARBA" id="ARBA00013152"/>
    </source>
</evidence>
<evidence type="ECO:0000313" key="18">
    <source>
        <dbReference type="Proteomes" id="UP000646827"/>
    </source>
</evidence>
<dbReference type="InterPro" id="IPR005475">
    <property type="entry name" value="Transketolase-like_Pyr-bd"/>
</dbReference>
<dbReference type="GO" id="GO:0046872">
    <property type="term" value="F:metal ion binding"/>
    <property type="evidence" value="ECO:0007669"/>
    <property type="project" value="UniProtKB-KW"/>
</dbReference>
<dbReference type="SUPFAM" id="SSF52922">
    <property type="entry name" value="TK C-terminal domain-like"/>
    <property type="match status" value="1"/>
</dbReference>
<dbReference type="FunFam" id="3.40.50.970:FF:000003">
    <property type="entry name" value="Transketolase"/>
    <property type="match status" value="1"/>
</dbReference>
<dbReference type="SMART" id="SM00861">
    <property type="entry name" value="Transket_pyr"/>
    <property type="match status" value="1"/>
</dbReference>
<feature type="binding site" evidence="12">
    <location>
        <position position="443"/>
    </location>
    <ligand>
        <name>thiamine diphosphate</name>
        <dbReference type="ChEBI" id="CHEBI:58937"/>
    </ligand>
</feature>
<dbReference type="Gene3D" id="3.40.50.970">
    <property type="match status" value="2"/>
</dbReference>
<evidence type="ECO:0000256" key="3">
    <source>
        <dbReference type="ARBA" id="ARBA00011738"/>
    </source>
</evidence>
<dbReference type="GO" id="GO:0005634">
    <property type="term" value="C:nucleus"/>
    <property type="evidence" value="ECO:0007669"/>
    <property type="project" value="TreeGrafter"/>
</dbReference>
<dbReference type="GO" id="GO:0006098">
    <property type="term" value="P:pentose-phosphate shunt"/>
    <property type="evidence" value="ECO:0007669"/>
    <property type="project" value="TreeGrafter"/>
</dbReference>
<keyword evidence="6 13" id="KW-0479">Metal-binding</keyword>
<feature type="domain" description="Transketolase-like pyrimidine-binding" evidence="16">
    <location>
        <begin position="355"/>
        <end position="531"/>
    </location>
</feature>
<comment type="subunit">
    <text evidence="3 15">Homodimer.</text>
</comment>
<dbReference type="InterPro" id="IPR033247">
    <property type="entry name" value="Transketolase_fam"/>
</dbReference>
<keyword evidence="8 12" id="KW-0786">Thiamine pyrophosphate</keyword>
<comment type="cofactor">
    <cofactor evidence="1">
        <name>Co(2+)</name>
        <dbReference type="ChEBI" id="CHEBI:48828"/>
    </cofactor>
</comment>
<dbReference type="NCBIfam" id="TIGR00232">
    <property type="entry name" value="tktlase_bact"/>
    <property type="match status" value="1"/>
</dbReference>
<evidence type="ECO:0000256" key="7">
    <source>
        <dbReference type="ARBA" id="ARBA00022842"/>
    </source>
</evidence>
<keyword evidence="5 15" id="KW-0808">Transferase</keyword>
<evidence type="ECO:0000256" key="13">
    <source>
        <dbReference type="PIRSR" id="PIRSR605478-4"/>
    </source>
</evidence>
<dbReference type="OrthoDB" id="10267175at2759"/>
<dbReference type="InterPro" id="IPR049557">
    <property type="entry name" value="Transketolase_CS"/>
</dbReference>
<evidence type="ECO:0000256" key="6">
    <source>
        <dbReference type="ARBA" id="ARBA00022723"/>
    </source>
</evidence>
<feature type="binding site" evidence="11">
    <location>
        <position position="28"/>
    </location>
    <ligand>
        <name>substrate</name>
    </ligand>
</feature>
<evidence type="ECO:0000256" key="12">
    <source>
        <dbReference type="PIRSR" id="PIRSR605478-3"/>
    </source>
</evidence>
<feature type="site" description="Important for catalytic activity" evidence="14">
    <location>
        <position position="263"/>
    </location>
</feature>
<sequence length="684" mass="74463">MVQSVDQQAVDTIRVLAADMTRGANSGHPGAPMGCAPMANVLFSKFLNVNPKNPKFINRDRFVLSNGHGCALQYVLLHLLGFDVSIDDLKNFRQVGSKTPGHPEVTDTPGLEVTTGPLGQGISNAVGLAAAQEHLAATYNRPNYEIFNNYTYVILGDGCLQEGVALESISLAGHWKLGKLICLYDSNKITIDGETNISFTEDVRKRFESCGWHTSAVTDGNNDQEAIEKAIEEAKAVTDKPSLIEISTTIGYGSLIENTSKAHGSPLSEDDIKQLKKKFGFNPDEKYVVPQSVYDFYNARTKYGQEYEAAWNTLFEKYSQEYANEAKEIKRRFAGDLPEGWETVLPRFTPSDPAVASRKASEIVLNALAGSIPDFMSGSADLSSSNLVRWKSATPFQHPSTGLGDYKGQYLFYGVREHGMFAIMNGFASYGGSIPIGSTFLNFLTYGWGSVRLSALSHLRVLYVMTHDSIGLGEDGPTHQPIETLTLCRSTPNLLTFRPGDANEVSGSYLVALNARNRPSVLALSRQPLPNLEGSSPESVTKGAYVLQDQPNAKVIITATGSEVSLAVESAQVLNGQGIPTRVVSMPCTELYDEQPKEYKDSVFTPGTPVVSVEALGVWGWERYAHAFVGMTDGQGNNVFGASGPYQDLYKKFNITTESVVKKAQDTISYFEKLGCVPPLGVTI</sequence>
<feature type="binding site" evidence="11">
    <location>
        <position position="263"/>
    </location>
    <ligand>
        <name>substrate</name>
    </ligand>
</feature>